<reference evidence="2 3" key="1">
    <citation type="journal article" date="2020" name="ISME J.">
        <title>Uncovering the hidden diversity of litter-decomposition mechanisms in mushroom-forming fungi.</title>
        <authorList>
            <person name="Floudas D."/>
            <person name="Bentzer J."/>
            <person name="Ahren D."/>
            <person name="Johansson T."/>
            <person name="Persson P."/>
            <person name="Tunlid A."/>
        </authorList>
    </citation>
    <scope>NUCLEOTIDE SEQUENCE [LARGE SCALE GENOMIC DNA]</scope>
    <source>
        <strain evidence="2 3">CBS 661.87</strain>
    </source>
</reference>
<feature type="transmembrane region" description="Helical" evidence="1">
    <location>
        <begin position="179"/>
        <end position="202"/>
    </location>
</feature>
<keyword evidence="1" id="KW-0472">Membrane</keyword>
<accession>A0A8H5H4S1</accession>
<evidence type="ECO:0000313" key="2">
    <source>
        <dbReference type="EMBL" id="KAF5376679.1"/>
    </source>
</evidence>
<keyword evidence="3" id="KW-1185">Reference proteome</keyword>
<keyword evidence="1" id="KW-0812">Transmembrane</keyword>
<evidence type="ECO:0000313" key="3">
    <source>
        <dbReference type="Proteomes" id="UP000565441"/>
    </source>
</evidence>
<dbReference type="Gene3D" id="2.60.120.260">
    <property type="entry name" value="Galactose-binding domain-like"/>
    <property type="match status" value="1"/>
</dbReference>
<gene>
    <name evidence="2" type="ORF">D9615_007884</name>
</gene>
<proteinExistence type="predicted"/>
<comment type="caution">
    <text evidence="2">The sequence shown here is derived from an EMBL/GenBank/DDBJ whole genome shotgun (WGS) entry which is preliminary data.</text>
</comment>
<name>A0A8H5H4S1_9AGAR</name>
<sequence>MASDTIIIDDVNPRIAYTGFWERGGVGSEYNSTTHGTASAGSRATIKFNGRSSIAVYGTIGRENNNGHPSFAPITEYSIDGSAPSSFKGTPMRGVIYRQLFFQSPTLEEGEGKEHTLVIENTLPGRNMFRLDYLQLISSTERPSTSGPAGTGESSFWSILLPIPAGTGGPYSYMPSYDLLRGFVMGSFGLLLFLVCIVSISIRRRARLKRSASRDEDLTLDFLEFRRLQIARRRLRRRADSQAYNTAFDEDREAQIVMLGEDNYPHADTRAYAYPERSNRSIPLPRSRNQNTSAIEVPSSHLQPTGHYPGDDVILNKQTTPNQTRGCPVAIGDDSLSATTSAELDQARGDIPPAYDA</sequence>
<keyword evidence="1" id="KW-1133">Transmembrane helix</keyword>
<protein>
    <submittedName>
        <fullName evidence="2">Uncharacterized protein</fullName>
    </submittedName>
</protein>
<dbReference type="EMBL" id="JAACJP010000027">
    <property type="protein sequence ID" value="KAF5376679.1"/>
    <property type="molecule type" value="Genomic_DNA"/>
</dbReference>
<dbReference type="AlphaFoldDB" id="A0A8H5H4S1"/>
<dbReference type="Proteomes" id="UP000565441">
    <property type="component" value="Unassembled WGS sequence"/>
</dbReference>
<dbReference type="OrthoDB" id="3265734at2759"/>
<organism evidence="2 3">
    <name type="scientific">Tricholomella constricta</name>
    <dbReference type="NCBI Taxonomy" id="117010"/>
    <lineage>
        <taxon>Eukaryota</taxon>
        <taxon>Fungi</taxon>
        <taxon>Dikarya</taxon>
        <taxon>Basidiomycota</taxon>
        <taxon>Agaricomycotina</taxon>
        <taxon>Agaricomycetes</taxon>
        <taxon>Agaricomycetidae</taxon>
        <taxon>Agaricales</taxon>
        <taxon>Tricholomatineae</taxon>
        <taxon>Lyophyllaceae</taxon>
        <taxon>Tricholomella</taxon>
    </lineage>
</organism>
<evidence type="ECO:0000256" key="1">
    <source>
        <dbReference type="SAM" id="Phobius"/>
    </source>
</evidence>